<reference evidence="2 3" key="1">
    <citation type="journal article" date="2014" name="Nat. Commun.">
        <title>Klebsormidium flaccidum genome reveals primary factors for plant terrestrial adaptation.</title>
        <authorList>
            <person name="Hori K."/>
            <person name="Maruyama F."/>
            <person name="Fujisawa T."/>
            <person name="Togashi T."/>
            <person name="Yamamoto N."/>
            <person name="Seo M."/>
            <person name="Sato S."/>
            <person name="Yamada T."/>
            <person name="Mori H."/>
            <person name="Tajima N."/>
            <person name="Moriyama T."/>
            <person name="Ikeuchi M."/>
            <person name="Watanabe M."/>
            <person name="Wada H."/>
            <person name="Kobayashi K."/>
            <person name="Saito M."/>
            <person name="Masuda T."/>
            <person name="Sasaki-Sekimoto Y."/>
            <person name="Mashiguchi K."/>
            <person name="Awai K."/>
            <person name="Shimojima M."/>
            <person name="Masuda S."/>
            <person name="Iwai M."/>
            <person name="Nobusawa T."/>
            <person name="Narise T."/>
            <person name="Kondo S."/>
            <person name="Saito H."/>
            <person name="Sato R."/>
            <person name="Murakawa M."/>
            <person name="Ihara Y."/>
            <person name="Oshima-Yamada Y."/>
            <person name="Ohtaka K."/>
            <person name="Satoh M."/>
            <person name="Sonobe K."/>
            <person name="Ishii M."/>
            <person name="Ohtani R."/>
            <person name="Kanamori-Sato M."/>
            <person name="Honoki R."/>
            <person name="Miyazaki D."/>
            <person name="Mochizuki H."/>
            <person name="Umetsu J."/>
            <person name="Higashi K."/>
            <person name="Shibata D."/>
            <person name="Kamiya Y."/>
            <person name="Sato N."/>
            <person name="Nakamura Y."/>
            <person name="Tabata S."/>
            <person name="Ida S."/>
            <person name="Kurokawa K."/>
            <person name="Ohta H."/>
        </authorList>
    </citation>
    <scope>NUCLEOTIDE SEQUENCE [LARGE SCALE GENOMIC DNA]</scope>
    <source>
        <strain evidence="2 3">NIES-2285</strain>
    </source>
</reference>
<sequence>MAAEKIEKGTFKLVGKELRKVLMSGKGHLQAFLLSLLQKEEDLPAKEIGPRKGSKERAKGKVPSSVEEMHEPKAPETAGPGDQQAETRSAVRKPGPSLETDDEEIDAEADPRKAQSSSPTPTPSKRNASTAAGENVAANVEAGPQTVSGRATEKPPTGPVPTVRLPNSPPVQSRARQASAAVDGAGTASPSRDTTSPARKEGTPQRSRERPPLSPGVGVERRMSPRSKGPAQQPASPTPSRSSSKRTPLKKGDGKTGPKERGGFNRKEALSKMSPTSRKQIMKKQCEDCDTWNGIRAKKCSNEECGVELGNKAAEKRAAALQKKLATRTSDERAQARNAARGPATNASAEPVGNGVSHSGQTLESVVYSLDQISDANKKEMMSCLEKEEFDLQTAKETTATEFKVEFPDIPFARWKALEARLSKL</sequence>
<feature type="compositionally biased region" description="Basic and acidic residues" evidence="1">
    <location>
        <begin position="38"/>
        <end position="59"/>
    </location>
</feature>
<feature type="compositionally biased region" description="Polar residues" evidence="1">
    <location>
        <begin position="188"/>
        <end position="197"/>
    </location>
</feature>
<dbReference type="Proteomes" id="UP000054558">
    <property type="component" value="Unassembled WGS sequence"/>
</dbReference>
<evidence type="ECO:0000256" key="1">
    <source>
        <dbReference type="SAM" id="MobiDB-lite"/>
    </source>
</evidence>
<feature type="compositionally biased region" description="Basic and acidic residues" evidence="1">
    <location>
        <begin position="198"/>
        <end position="211"/>
    </location>
</feature>
<protein>
    <submittedName>
        <fullName evidence="2">Uncharacterized protein</fullName>
    </submittedName>
</protein>
<accession>A0A1Y1IUJ0</accession>
<evidence type="ECO:0000313" key="2">
    <source>
        <dbReference type="EMBL" id="GAQ91898.1"/>
    </source>
</evidence>
<keyword evidence="3" id="KW-1185">Reference proteome</keyword>
<organism evidence="2 3">
    <name type="scientific">Klebsormidium nitens</name>
    <name type="common">Green alga</name>
    <name type="synonym">Ulothrix nitens</name>
    <dbReference type="NCBI Taxonomy" id="105231"/>
    <lineage>
        <taxon>Eukaryota</taxon>
        <taxon>Viridiplantae</taxon>
        <taxon>Streptophyta</taxon>
        <taxon>Klebsormidiophyceae</taxon>
        <taxon>Klebsormidiales</taxon>
        <taxon>Klebsormidiaceae</taxon>
        <taxon>Klebsormidium</taxon>
    </lineage>
</organism>
<feature type="region of interest" description="Disordered" evidence="1">
    <location>
        <begin position="38"/>
        <end position="283"/>
    </location>
</feature>
<name>A0A1Y1IUJ0_KLENI</name>
<feature type="region of interest" description="Disordered" evidence="1">
    <location>
        <begin position="320"/>
        <end position="359"/>
    </location>
</feature>
<feature type="compositionally biased region" description="Acidic residues" evidence="1">
    <location>
        <begin position="99"/>
        <end position="108"/>
    </location>
</feature>
<feature type="compositionally biased region" description="Low complexity" evidence="1">
    <location>
        <begin position="230"/>
        <end position="242"/>
    </location>
</feature>
<dbReference type="EMBL" id="DF237827">
    <property type="protein sequence ID" value="GAQ91898.1"/>
    <property type="molecule type" value="Genomic_DNA"/>
</dbReference>
<dbReference type="OMA" id="HEYIRVY"/>
<gene>
    <name evidence="2" type="ORF">KFL_008780010</name>
</gene>
<feature type="compositionally biased region" description="Low complexity" evidence="1">
    <location>
        <begin position="131"/>
        <end position="143"/>
    </location>
</feature>
<feature type="compositionally biased region" description="Basic and acidic residues" evidence="1">
    <location>
        <begin position="250"/>
        <end position="270"/>
    </location>
</feature>
<proteinExistence type="predicted"/>
<dbReference type="AlphaFoldDB" id="A0A1Y1IUJ0"/>
<feature type="compositionally biased region" description="Polar residues" evidence="1">
    <location>
        <begin position="114"/>
        <end position="130"/>
    </location>
</feature>
<evidence type="ECO:0000313" key="3">
    <source>
        <dbReference type="Proteomes" id="UP000054558"/>
    </source>
</evidence>